<feature type="region of interest" description="Disordered" evidence="1">
    <location>
        <begin position="37"/>
        <end position="66"/>
    </location>
</feature>
<protein>
    <submittedName>
        <fullName evidence="2">Uncharacterized protein</fullName>
    </submittedName>
</protein>
<feature type="compositionally biased region" description="Basic residues" evidence="1">
    <location>
        <begin position="96"/>
        <end position="112"/>
    </location>
</feature>
<dbReference type="Proteomes" id="UP001501102">
    <property type="component" value="Unassembled WGS sequence"/>
</dbReference>
<evidence type="ECO:0000313" key="3">
    <source>
        <dbReference type="Proteomes" id="UP001501102"/>
    </source>
</evidence>
<dbReference type="EMBL" id="BAAAXZ010000034">
    <property type="protein sequence ID" value="GAA2915838.1"/>
    <property type="molecule type" value="Genomic_DNA"/>
</dbReference>
<evidence type="ECO:0000256" key="1">
    <source>
        <dbReference type="SAM" id="MobiDB-lite"/>
    </source>
</evidence>
<name>A0ABN3WIN2_STRTU</name>
<organism evidence="2 3">
    <name type="scientific">Streptomyces thioluteus</name>
    <dbReference type="NCBI Taxonomy" id="66431"/>
    <lineage>
        <taxon>Bacteria</taxon>
        <taxon>Bacillati</taxon>
        <taxon>Actinomycetota</taxon>
        <taxon>Actinomycetes</taxon>
        <taxon>Kitasatosporales</taxon>
        <taxon>Streptomycetaceae</taxon>
        <taxon>Streptomyces</taxon>
    </lineage>
</organism>
<feature type="compositionally biased region" description="Basic and acidic residues" evidence="1">
    <location>
        <begin position="8"/>
        <end position="25"/>
    </location>
</feature>
<feature type="region of interest" description="Disordered" evidence="1">
    <location>
        <begin position="81"/>
        <end position="117"/>
    </location>
</feature>
<comment type="caution">
    <text evidence="2">The sequence shown here is derived from an EMBL/GenBank/DDBJ whole genome shotgun (WGS) entry which is preliminary data.</text>
</comment>
<reference evidence="2 3" key="1">
    <citation type="journal article" date="2019" name="Int. J. Syst. Evol. Microbiol.">
        <title>The Global Catalogue of Microorganisms (GCM) 10K type strain sequencing project: providing services to taxonomists for standard genome sequencing and annotation.</title>
        <authorList>
            <consortium name="The Broad Institute Genomics Platform"/>
            <consortium name="The Broad Institute Genome Sequencing Center for Infectious Disease"/>
            <person name="Wu L."/>
            <person name="Ma J."/>
        </authorList>
    </citation>
    <scope>NUCLEOTIDE SEQUENCE [LARGE SCALE GENOMIC DNA]</scope>
    <source>
        <strain evidence="2 3">JCM 4087</strain>
    </source>
</reference>
<proteinExistence type="predicted"/>
<feature type="region of interest" description="Disordered" evidence="1">
    <location>
        <begin position="1"/>
        <end position="25"/>
    </location>
</feature>
<evidence type="ECO:0000313" key="2">
    <source>
        <dbReference type="EMBL" id="GAA2915838.1"/>
    </source>
</evidence>
<gene>
    <name evidence="2" type="ORF">GCM10020221_09600</name>
</gene>
<feature type="compositionally biased region" description="Basic residues" evidence="1">
    <location>
        <begin position="37"/>
        <end position="52"/>
    </location>
</feature>
<accession>A0ABN3WIN2</accession>
<sequence>MQPGVGEVAHEVVHPEPARAHRLDQARARQLRQRARRLLLVRREQRRRRGRAQRGPSAQREPAQQPAGVLVLVEVAQPQGPLDRAALPGGGQLRGQRPRGARAQRGTRHAQRQRQSSAQLPHIVEEMGVAECAVVLLGRRSQQLPRPRPIQRADLQLVGPGHQVRWEGERGGGRDQHQALGALGHERADLLRVGGVVEHDRDRQPRQVLVVDLRQPLEVLVL</sequence>
<keyword evidence="3" id="KW-1185">Reference proteome</keyword>